<dbReference type="GO" id="GO:0016301">
    <property type="term" value="F:kinase activity"/>
    <property type="evidence" value="ECO:0007669"/>
    <property type="project" value="UniProtKB-KW"/>
</dbReference>
<organism evidence="4 5">
    <name type="scientific">Prochlorococcus marinus (strain SARG / CCMP1375 / SS120)</name>
    <dbReference type="NCBI Taxonomy" id="167539"/>
    <lineage>
        <taxon>Bacteria</taxon>
        <taxon>Bacillati</taxon>
        <taxon>Cyanobacteriota</taxon>
        <taxon>Cyanophyceae</taxon>
        <taxon>Synechococcales</taxon>
        <taxon>Prochlorococcaceae</taxon>
        <taxon>Prochlorococcus</taxon>
    </lineage>
</organism>
<dbReference type="Gene3D" id="3.40.1190.20">
    <property type="match status" value="1"/>
</dbReference>
<dbReference type="InterPro" id="IPR011611">
    <property type="entry name" value="PfkB_dom"/>
</dbReference>
<reference evidence="4 5" key="1">
    <citation type="journal article" date="2003" name="Proc. Natl. Acad. Sci. U.S.A.">
        <title>Genome sequence of the cyanobacterium Prochlorococcus marinus SS120, a nearly minimal oxyphototrophic genome.</title>
        <authorList>
            <person name="Dufresne A."/>
            <person name="Salanoubat M."/>
            <person name="Partensky F."/>
            <person name="Artiguenave F."/>
            <person name="Axmann I.M."/>
            <person name="Barbe V."/>
            <person name="Duprat S."/>
            <person name="Galperin M.Y."/>
            <person name="Koonin E.V."/>
            <person name="Le Gall F."/>
            <person name="Makarova K.S."/>
            <person name="Ostrowski M."/>
            <person name="Oztas S."/>
            <person name="Robert C."/>
            <person name="Rogozin I.B."/>
            <person name="Scanlan D.J."/>
            <person name="Tandeau de Marsac N."/>
            <person name="Weissenbach J."/>
            <person name="Wincker P."/>
            <person name="Wolf Y.I."/>
            <person name="Hess W.R."/>
        </authorList>
    </citation>
    <scope>NUCLEOTIDE SEQUENCE [LARGE SCALE GENOMIC DNA]</scope>
    <source>
        <strain evidence="5">SARG / CCMP1375 / SS120</strain>
    </source>
</reference>
<dbReference type="CDD" id="cd01947">
    <property type="entry name" value="Guanosine_kinase_like"/>
    <property type="match status" value="1"/>
</dbReference>
<evidence type="ECO:0000313" key="5">
    <source>
        <dbReference type="Proteomes" id="UP000001420"/>
    </source>
</evidence>
<dbReference type="EMBL" id="AE017126">
    <property type="protein sequence ID" value="AAQ00202.1"/>
    <property type="molecule type" value="Genomic_DNA"/>
</dbReference>
<evidence type="ECO:0000259" key="3">
    <source>
        <dbReference type="Pfam" id="PF00294"/>
    </source>
</evidence>
<feature type="domain" description="Carbohydrate kinase PfkB" evidence="3">
    <location>
        <begin position="174"/>
        <end position="273"/>
    </location>
</feature>
<dbReference type="eggNOG" id="COG0524">
    <property type="taxonomic scope" value="Bacteria"/>
</dbReference>
<dbReference type="EnsemblBacteria" id="AAQ00202">
    <property type="protein sequence ID" value="AAQ00202"/>
    <property type="gene ID" value="Pro_1157"/>
</dbReference>
<keyword evidence="5" id="KW-1185">Reference proteome</keyword>
<proteinExistence type="predicted"/>
<dbReference type="OrthoDB" id="5504625at2"/>
<keyword evidence="1" id="KW-0808">Transferase</keyword>
<protein>
    <submittedName>
        <fullName evidence="4">Sugar kinase, ribokinase family</fullName>
    </submittedName>
</protein>
<dbReference type="RefSeq" id="WP_011125309.1">
    <property type="nucleotide sequence ID" value="NC_005042.1"/>
</dbReference>
<dbReference type="Pfam" id="PF00294">
    <property type="entry name" value="PfkB"/>
    <property type="match status" value="2"/>
</dbReference>
<evidence type="ECO:0000256" key="2">
    <source>
        <dbReference type="ARBA" id="ARBA00022777"/>
    </source>
</evidence>
<evidence type="ECO:0000256" key="1">
    <source>
        <dbReference type="ARBA" id="ARBA00022679"/>
    </source>
</evidence>
<evidence type="ECO:0000313" key="4">
    <source>
        <dbReference type="EMBL" id="AAQ00202.1"/>
    </source>
</evidence>
<dbReference type="HOGENOM" id="CLU_993429_0_0_3"/>
<accession>Q7VBD8</accession>
<dbReference type="PANTHER" id="PTHR10584:SF166">
    <property type="entry name" value="RIBOKINASE"/>
    <property type="match status" value="1"/>
</dbReference>
<keyword evidence="2 4" id="KW-0418">Kinase</keyword>
<dbReference type="AlphaFoldDB" id="Q7VBD8"/>
<dbReference type="PATRIC" id="fig|167539.5.peg.1212"/>
<dbReference type="KEGG" id="pma:Pro_1157"/>
<gene>
    <name evidence="4" type="primary">rbsK</name>
    <name evidence="4" type="ordered locus">Pro_1157</name>
</gene>
<name>Q7VBD8_PROMA</name>
<dbReference type="Proteomes" id="UP000001420">
    <property type="component" value="Chromosome"/>
</dbReference>
<dbReference type="PANTHER" id="PTHR10584">
    <property type="entry name" value="SUGAR KINASE"/>
    <property type="match status" value="1"/>
</dbReference>
<dbReference type="InterPro" id="IPR029056">
    <property type="entry name" value="Ribokinase-like"/>
</dbReference>
<feature type="domain" description="Carbohydrate kinase PfkB" evidence="3">
    <location>
        <begin position="8"/>
        <end position="140"/>
    </location>
</feature>
<dbReference type="SUPFAM" id="SSF53613">
    <property type="entry name" value="Ribokinase-like"/>
    <property type="match status" value="1"/>
</dbReference>
<dbReference type="STRING" id="167539.Pro_1157"/>
<sequence>MSGNKELKLAVVGHIEWVSFLSVDKMPRQGLINRSNNFKEEPAGGGAVAAVQMSKLTDVPVHFFTSLGNDYIGEKSFERLSSFGITMHTAWRNKPTRRALSFIDNNGDRAITVIGERLQPQGMDDLPWSILKEFDGVFITAADSKAIQFCREAKILCATPRVKFKHLNDANIQLDALVGSNLDPDEKVHKNSLLIKPKVTVLTEGESGGIVNPGGRYKAVELRSKAIDSYGCGDSFAAGLTYGMAANMDIQKAINLGAKCGAACATQFGPYNSR</sequence>